<sequence>MYGKVTSLEQAKAVEAMRMGNYVALPMEIDPEVTVAPPAMSGAIRLFTDFGSTVIKGRMRADPSRLSELTTGFISGFVSTGQSNVKGGLSYELDNVVMLFDTELDARTAANVFADEEFGADSENQPVELEKYPSARAQVNPGSPGMFQSWYAVGRFVIATYIYDNVMSALETADSAKLISRAETSIDKISDSLAEYAPLRLDELMDSEIDMDGVLGLVLPTVTDDGAQRGIPGVYNRHGGLHLSGSPAEDAVLFEETGVDRIAWQGNFVYRARDEEAAQRIAEEHGKVSKFLRRAESPQGLPNAQCTEYVGPAVHAIKYYCTVSFGRYAAEVAASQLTDVHQRISAQYAILAKSK</sequence>
<name>A0A1J0VMR2_9NOCA</name>
<feature type="domain" description="DUF7373" evidence="1">
    <location>
        <begin position="3"/>
        <end position="207"/>
    </location>
</feature>
<feature type="domain" description="DUF7373" evidence="2">
    <location>
        <begin position="224"/>
        <end position="354"/>
    </location>
</feature>
<dbReference type="InterPro" id="IPR056463">
    <property type="entry name" value="DUF7373_C"/>
</dbReference>
<dbReference type="AlphaFoldDB" id="A0A1J0VMR2"/>
<evidence type="ECO:0000313" key="4">
    <source>
        <dbReference type="Proteomes" id="UP000183810"/>
    </source>
</evidence>
<gene>
    <name evidence="3" type="ORF">BOX37_04205</name>
</gene>
<dbReference type="EMBL" id="CP018082">
    <property type="protein sequence ID" value="APE33302.1"/>
    <property type="molecule type" value="Genomic_DNA"/>
</dbReference>
<dbReference type="Pfam" id="PF24088">
    <property type="entry name" value="DUF7373"/>
    <property type="match status" value="1"/>
</dbReference>
<dbReference type="InterPro" id="IPR055797">
    <property type="entry name" value="DUF7373"/>
</dbReference>
<keyword evidence="4" id="KW-1185">Reference proteome</keyword>
<dbReference type="KEGG" id="nsl:BOX37_04205"/>
<reference evidence="3" key="1">
    <citation type="submission" date="2016-11" db="EMBL/GenBank/DDBJ databases">
        <authorList>
            <person name="Jaros S."/>
            <person name="Januszkiewicz K."/>
            <person name="Wedrychowicz H."/>
        </authorList>
    </citation>
    <scope>NUCLEOTIDE SEQUENCE [LARGE SCALE GENOMIC DNA]</scope>
    <source>
        <strain evidence="3">Y48</strain>
    </source>
</reference>
<evidence type="ECO:0000259" key="1">
    <source>
        <dbReference type="Pfam" id="PF24088"/>
    </source>
</evidence>
<protein>
    <submittedName>
        <fullName evidence="3">Uncharacterized protein</fullName>
    </submittedName>
</protein>
<evidence type="ECO:0000313" key="3">
    <source>
        <dbReference type="EMBL" id="APE33302.1"/>
    </source>
</evidence>
<proteinExistence type="predicted"/>
<accession>A0A1J0VMR2</accession>
<dbReference type="Proteomes" id="UP000183810">
    <property type="component" value="Chromosome"/>
</dbReference>
<dbReference type="Pfam" id="PF24092">
    <property type="entry name" value="DUF7373_C"/>
    <property type="match status" value="1"/>
</dbReference>
<organism evidence="3 4">
    <name type="scientific">Nocardia mangyaensis</name>
    <dbReference type="NCBI Taxonomy" id="2213200"/>
    <lineage>
        <taxon>Bacteria</taxon>
        <taxon>Bacillati</taxon>
        <taxon>Actinomycetota</taxon>
        <taxon>Actinomycetes</taxon>
        <taxon>Mycobacteriales</taxon>
        <taxon>Nocardiaceae</taxon>
        <taxon>Nocardia</taxon>
    </lineage>
</organism>
<evidence type="ECO:0000259" key="2">
    <source>
        <dbReference type="Pfam" id="PF24092"/>
    </source>
</evidence>